<dbReference type="PANTHER" id="PTHR43013:SF1">
    <property type="entry name" value="GLUTAMYL-TRNA REDUCTASE"/>
    <property type="match status" value="1"/>
</dbReference>
<evidence type="ECO:0000256" key="5">
    <source>
        <dbReference type="ARBA" id="ARBA00023002"/>
    </source>
</evidence>
<reference evidence="18 19" key="1">
    <citation type="submission" date="2018-05" db="EMBL/GenBank/DDBJ databases">
        <title>Complete Genome Sequences of Extremely Thermoacidophilic, Metal-Mobilizing Type-Strain Members of the Archaeal Family Sulfolobaceae: Acidianus brierleyi DSM-1651T, Acidianus sulfidivorans DSM-18786T, Metallosphaera hakonensis DSM-7519T, and Metallosphaera prunae DSM-10039T.</title>
        <authorList>
            <person name="Counts J.A."/>
            <person name="Kelly R.M."/>
        </authorList>
    </citation>
    <scope>NUCLEOTIDE SEQUENCE [LARGE SCALE GENOMIC DNA]</scope>
    <source>
        <strain evidence="18 19">HO1-1</strain>
    </source>
</reference>
<reference evidence="19" key="3">
    <citation type="submission" date="2020-03" db="EMBL/GenBank/DDBJ databases">
        <title>Sequencing and Assembly of Multiple Reported Metal-Biooxidizing Members of the Extremely Thermoacidophilic Archaeal Family Sulfolobaceae.</title>
        <authorList>
            <person name="Counts J.A."/>
            <person name="Kelly R.M."/>
        </authorList>
    </citation>
    <scope>NUCLEOTIDE SEQUENCE [LARGE SCALE GENOMIC DNA]</scope>
    <source>
        <strain evidence="19">HO1-1</strain>
    </source>
</reference>
<comment type="function">
    <text evidence="8">Catalyzes the NADPH-dependent reduction of glutamyl-tRNA(Glu) to glutamate 1-semialdehyde (GSA).</text>
</comment>
<feature type="binding site" evidence="8 10">
    <location>
        <position position="119"/>
    </location>
    <ligand>
        <name>substrate</name>
    </ligand>
</feature>
<dbReference type="GO" id="GO:0019353">
    <property type="term" value="P:protoporphyrinogen IX biosynthetic process from glutamate"/>
    <property type="evidence" value="ECO:0007669"/>
    <property type="project" value="TreeGrafter"/>
</dbReference>
<evidence type="ECO:0000256" key="8">
    <source>
        <dbReference type="HAMAP-Rule" id="MF_00087"/>
    </source>
</evidence>
<name>A0A2U9ITD7_9CREN</name>
<keyword evidence="6 8" id="KW-0627">Porphyrin biosynthesis</keyword>
<dbReference type="GeneID" id="36834826"/>
<dbReference type="GO" id="GO:0008883">
    <property type="term" value="F:glutamyl-tRNA reductase activity"/>
    <property type="evidence" value="ECO:0007669"/>
    <property type="project" value="UniProtKB-UniRule"/>
</dbReference>
<evidence type="ECO:0000256" key="12">
    <source>
        <dbReference type="PIRSR" id="PIRSR000445-4"/>
    </source>
</evidence>
<feature type="binding site" evidence="8 10">
    <location>
        <position position="108"/>
    </location>
    <ligand>
        <name>substrate</name>
    </ligand>
</feature>
<comment type="subunit">
    <text evidence="8">Homodimer.</text>
</comment>
<dbReference type="GO" id="GO:0050661">
    <property type="term" value="F:NADP binding"/>
    <property type="evidence" value="ECO:0007669"/>
    <property type="project" value="InterPro"/>
</dbReference>
<dbReference type="SUPFAM" id="SSF51735">
    <property type="entry name" value="NAD(P)-binding Rossmann-fold domains"/>
    <property type="match status" value="1"/>
</dbReference>
<gene>
    <name evidence="8" type="primary">hemA</name>
    <name evidence="18" type="ORF">DFR87_05750</name>
</gene>
<dbReference type="KEGG" id="mhk:DFR87_05750"/>
<dbReference type="PROSITE" id="PS00747">
    <property type="entry name" value="GLUTR"/>
    <property type="match status" value="1"/>
</dbReference>
<dbReference type="InterPro" id="IPR000343">
    <property type="entry name" value="4pyrrol_synth_GluRdtase"/>
</dbReference>
<keyword evidence="5 8" id="KW-0560">Oxidoreductase</keyword>
<dbReference type="Gene3D" id="3.30.460.30">
    <property type="entry name" value="Glutamyl-tRNA reductase, N-terminal domain"/>
    <property type="match status" value="1"/>
</dbReference>
<dbReference type="NCBIfam" id="TIGR01035">
    <property type="entry name" value="hemA"/>
    <property type="match status" value="1"/>
</dbReference>
<organism evidence="18 19">
    <name type="scientific">Metallosphaera hakonensis JCM 8857 = DSM 7519</name>
    <dbReference type="NCBI Taxonomy" id="1293036"/>
    <lineage>
        <taxon>Archaea</taxon>
        <taxon>Thermoproteota</taxon>
        <taxon>Thermoprotei</taxon>
        <taxon>Sulfolobales</taxon>
        <taxon>Sulfolobaceae</taxon>
        <taxon>Metallosphaera</taxon>
    </lineage>
</organism>
<dbReference type="InterPro" id="IPR036453">
    <property type="entry name" value="GluRdtase_dimer_dom_sf"/>
</dbReference>
<evidence type="ECO:0000259" key="16">
    <source>
        <dbReference type="Pfam" id="PF01488"/>
    </source>
</evidence>
<dbReference type="Proteomes" id="UP000247586">
    <property type="component" value="Chromosome"/>
</dbReference>
<evidence type="ECO:0000256" key="6">
    <source>
        <dbReference type="ARBA" id="ARBA00023244"/>
    </source>
</evidence>
<comment type="similarity">
    <text evidence="2 8 13">Belongs to the glutamyl-tRNA reductase family.</text>
</comment>
<evidence type="ECO:0000256" key="11">
    <source>
        <dbReference type="PIRSR" id="PIRSR000445-3"/>
    </source>
</evidence>
<dbReference type="Pfam" id="PF01488">
    <property type="entry name" value="Shikimate_DH"/>
    <property type="match status" value="1"/>
</dbReference>
<dbReference type="UniPathway" id="UPA00251">
    <property type="reaction ID" value="UER00316"/>
</dbReference>
<feature type="binding site" evidence="8 10">
    <location>
        <begin position="113"/>
        <end position="115"/>
    </location>
    <ligand>
        <name>substrate</name>
    </ligand>
</feature>
<keyword evidence="19" id="KW-1185">Reference proteome</keyword>
<dbReference type="OrthoDB" id="4562at2157"/>
<evidence type="ECO:0000259" key="15">
    <source>
        <dbReference type="Pfam" id="PF00745"/>
    </source>
</evidence>
<dbReference type="Gene3D" id="3.40.50.720">
    <property type="entry name" value="NAD(P)-binding Rossmann-like Domain"/>
    <property type="match status" value="1"/>
</dbReference>
<keyword evidence="4 8" id="KW-0521">NADP</keyword>
<evidence type="ECO:0000259" key="17">
    <source>
        <dbReference type="Pfam" id="PF05201"/>
    </source>
</evidence>
<dbReference type="STRING" id="1293036.GCA_001315825_00979"/>
<evidence type="ECO:0000256" key="7">
    <source>
        <dbReference type="ARBA" id="ARBA00047464"/>
    </source>
</evidence>
<feature type="active site" description="Nucleophile" evidence="8 9">
    <location>
        <position position="53"/>
    </location>
</feature>
<feature type="binding site" evidence="8 10">
    <location>
        <begin position="52"/>
        <end position="55"/>
    </location>
    <ligand>
        <name>substrate</name>
    </ligand>
</feature>
<dbReference type="AlphaFoldDB" id="A0A2U9ITD7"/>
<dbReference type="EC" id="1.2.1.70" evidence="3 8"/>
<evidence type="ECO:0000256" key="14">
    <source>
        <dbReference type="SAM" id="Coils"/>
    </source>
</evidence>
<dbReference type="InterPro" id="IPR015895">
    <property type="entry name" value="4pyrrol_synth_GluRdtase_N"/>
</dbReference>
<dbReference type="SUPFAM" id="SSF69742">
    <property type="entry name" value="Glutamyl tRNA-reductase catalytic, N-terminal domain"/>
    <property type="match status" value="1"/>
</dbReference>
<proteinExistence type="inferred from homology"/>
<dbReference type="NCBIfam" id="NF000752">
    <property type="entry name" value="PRK00045.4-2"/>
    <property type="match status" value="1"/>
</dbReference>
<reference evidence="19" key="2">
    <citation type="submission" date="2020-03" db="EMBL/GenBank/DDBJ databases">
        <title>Complete Genome Sequences of Extremely Thermoacidophilic, Metal-Mobilizing Type-Strain Members of the Archaeal Family Sulfolobaceae: Acidianus brierleyi DSM-1651T, Acidianus sulfidivorans DSM-18786T, Metallosphaera hakonensis DSM-7519T, and Metallosphaera prunae DSM-10039T.</title>
        <authorList>
            <person name="Counts J.A."/>
            <person name="Kelly R.M."/>
        </authorList>
    </citation>
    <scope>NUCLEOTIDE SEQUENCE [LARGE SCALE GENOMIC DNA]</scope>
    <source>
        <strain evidence="19">HO1-1</strain>
    </source>
</reference>
<dbReference type="InterPro" id="IPR015896">
    <property type="entry name" value="4pyrrol_synth_GluRdtase_dimer"/>
</dbReference>
<feature type="site" description="Important for activity" evidence="8 12">
    <location>
        <position position="98"/>
    </location>
</feature>
<evidence type="ECO:0000256" key="10">
    <source>
        <dbReference type="PIRSR" id="PIRSR000445-2"/>
    </source>
</evidence>
<comment type="pathway">
    <text evidence="1 8 13">Porphyrin-containing compound metabolism; protoporphyrin-IX biosynthesis; 5-aminolevulinate from L-glutamyl-tRNA(Glu): step 1/2.</text>
</comment>
<evidence type="ECO:0000256" key="13">
    <source>
        <dbReference type="RuleBase" id="RU000584"/>
    </source>
</evidence>
<feature type="domain" description="Quinate/shikimate 5-dehydrogenase/glutamyl-tRNA reductase" evidence="16">
    <location>
        <begin position="170"/>
        <end position="253"/>
    </location>
</feature>
<keyword evidence="14" id="KW-0175">Coiled coil</keyword>
<dbReference type="PIRSF" id="PIRSF000445">
    <property type="entry name" value="4pyrrol_synth_GluRdtase"/>
    <property type="match status" value="1"/>
</dbReference>
<dbReference type="Pfam" id="PF05201">
    <property type="entry name" value="GlutR_N"/>
    <property type="match status" value="1"/>
</dbReference>
<sequence>MGLVSDIIDSYSAIVYTYKTIGVDKLASHYLGWNEIKELAKYYRGEMALLQTCNRIEIYMFSRDRSSKRELLHYLNEVHHANISMDATILDGRDAIRHLFEVSAGIDSLSVGEYEILKQIKEAMKSSIQLGIGSKYMRSLLERSLKVGRRVRLETDISKGKVGVYSLAVEFAKKLVGDVKKRRIAVLGAGEIAQKLALILHNEGAGDVTIFNRTFEKGRDLAVKFGYSYFPLDFSRLRNYDLIFSAIFYPEKVKAPEGSIVIDVGSPSIFEGTNVYTLKDLEELSKAQLEERQKEIQKAKNIVEEGLIEFEKDCLNLVYDDFVSSFMSKIEEIRKEEVERAQRELGDQSEDTKEVLDAMTRSMIKKIFSPMFANLKTAVEANEVNYINLATSLFSHGWLSKDKAEEIKAEQNRKRLGGGDSVNS</sequence>
<dbReference type="HAMAP" id="MF_00087">
    <property type="entry name" value="Glu_tRNA_reductase"/>
    <property type="match status" value="1"/>
</dbReference>
<evidence type="ECO:0000256" key="2">
    <source>
        <dbReference type="ARBA" id="ARBA00005916"/>
    </source>
</evidence>
<dbReference type="EMBL" id="CP029287">
    <property type="protein sequence ID" value="AWR99288.1"/>
    <property type="molecule type" value="Genomic_DNA"/>
</dbReference>
<dbReference type="InterPro" id="IPR018214">
    <property type="entry name" value="GluRdtase_CS"/>
</dbReference>
<feature type="binding site" evidence="8 11">
    <location>
        <begin position="188"/>
        <end position="193"/>
    </location>
    <ligand>
        <name>NADP(+)</name>
        <dbReference type="ChEBI" id="CHEBI:58349"/>
    </ligand>
</feature>
<evidence type="ECO:0000313" key="18">
    <source>
        <dbReference type="EMBL" id="AWR99288.1"/>
    </source>
</evidence>
<feature type="domain" description="Tetrapyrrole biosynthesis glutamyl-tRNA reductase dimerisation" evidence="15">
    <location>
        <begin position="298"/>
        <end position="395"/>
    </location>
</feature>
<dbReference type="SUPFAM" id="SSF69075">
    <property type="entry name" value="Glutamyl tRNA-reductase dimerization domain"/>
    <property type="match status" value="1"/>
</dbReference>
<feature type="coiled-coil region" evidence="14">
    <location>
        <begin position="278"/>
        <end position="306"/>
    </location>
</feature>
<comment type="catalytic activity">
    <reaction evidence="7 8 13">
        <text>(S)-4-amino-5-oxopentanoate + tRNA(Glu) + NADP(+) = L-glutamyl-tRNA(Glu) + NADPH + H(+)</text>
        <dbReference type="Rhea" id="RHEA:12344"/>
        <dbReference type="Rhea" id="RHEA-COMP:9663"/>
        <dbReference type="Rhea" id="RHEA-COMP:9680"/>
        <dbReference type="ChEBI" id="CHEBI:15378"/>
        <dbReference type="ChEBI" id="CHEBI:57501"/>
        <dbReference type="ChEBI" id="CHEBI:57783"/>
        <dbReference type="ChEBI" id="CHEBI:58349"/>
        <dbReference type="ChEBI" id="CHEBI:78442"/>
        <dbReference type="ChEBI" id="CHEBI:78520"/>
        <dbReference type="EC" id="1.2.1.70"/>
    </reaction>
</comment>
<evidence type="ECO:0000256" key="9">
    <source>
        <dbReference type="PIRSR" id="PIRSR000445-1"/>
    </source>
</evidence>
<dbReference type="InterPro" id="IPR036291">
    <property type="entry name" value="NAD(P)-bd_dom_sf"/>
</dbReference>
<evidence type="ECO:0000256" key="3">
    <source>
        <dbReference type="ARBA" id="ARBA00012970"/>
    </source>
</evidence>
<protein>
    <recommendedName>
        <fullName evidence="3 8">Glutamyl-tRNA reductase</fullName>
        <shortName evidence="8">GluTR</shortName>
        <ecNumber evidence="3 8">1.2.1.70</ecNumber>
    </recommendedName>
</protein>
<dbReference type="PANTHER" id="PTHR43013">
    <property type="entry name" value="GLUTAMYL-TRNA REDUCTASE"/>
    <property type="match status" value="1"/>
</dbReference>
<accession>A0A2U9ITD7</accession>
<evidence type="ECO:0000313" key="19">
    <source>
        <dbReference type="Proteomes" id="UP000247586"/>
    </source>
</evidence>
<dbReference type="Pfam" id="PF00745">
    <property type="entry name" value="GlutR_dimer"/>
    <property type="match status" value="1"/>
</dbReference>
<evidence type="ECO:0000256" key="1">
    <source>
        <dbReference type="ARBA" id="ARBA00005059"/>
    </source>
</evidence>
<dbReference type="InterPro" id="IPR036343">
    <property type="entry name" value="GluRdtase_N_sf"/>
</dbReference>
<evidence type="ECO:0000256" key="4">
    <source>
        <dbReference type="ARBA" id="ARBA00022857"/>
    </source>
</evidence>
<feature type="domain" description="Glutamyl-tRNA reductase N-terminal" evidence="17">
    <location>
        <begin position="17"/>
        <end position="155"/>
    </location>
</feature>
<dbReference type="RefSeq" id="WP_110369102.1">
    <property type="nucleotide sequence ID" value="NZ_CP029287.2"/>
</dbReference>
<comment type="domain">
    <text evidence="8">Possesses an unusual extended V-shaped dimeric structure with each monomer consisting of three distinct domains arranged along a curved 'spinal' alpha-helix. The N-terminal catalytic domain specifically recognizes the glutamate moiety of the substrate. The second domain is the NADPH-binding domain, and the third C-terminal domain is responsible for dimerization.</text>
</comment>
<comment type="miscellaneous">
    <text evidence="8">During catalysis, the active site Cys acts as a nucleophile attacking the alpha-carbonyl group of tRNA-bound glutamate with the formation of a thioester intermediate between enzyme and glutamate, and the concomitant release of tRNA(Glu). The thioester intermediate is finally reduced by direct hydride transfer from NADPH, to form the product GSA.</text>
</comment>
<dbReference type="InterPro" id="IPR006151">
    <property type="entry name" value="Shikm_DH/Glu-tRNA_Rdtase"/>
</dbReference>